<dbReference type="Proteomes" id="UP001524944">
    <property type="component" value="Unassembled WGS sequence"/>
</dbReference>
<dbReference type="NCBIfam" id="NF002677">
    <property type="entry name" value="PRK02406.1"/>
    <property type="match status" value="1"/>
</dbReference>
<comment type="subcellular location">
    <subcellularLocation>
        <location evidence="6">Cytoplasm</location>
    </subcellularLocation>
</comment>
<organism evidence="8 9">
    <name type="scientific">Dehalobacterium formicoaceticum</name>
    <dbReference type="NCBI Taxonomy" id="51515"/>
    <lineage>
        <taxon>Bacteria</taxon>
        <taxon>Bacillati</taxon>
        <taxon>Bacillota</taxon>
        <taxon>Clostridia</taxon>
        <taxon>Eubacteriales</taxon>
        <taxon>Peptococcaceae</taxon>
        <taxon>Dehalobacterium</taxon>
    </lineage>
</organism>
<feature type="site" description="Substrate discrimination" evidence="6">
    <location>
        <position position="14"/>
    </location>
</feature>
<name>A0ABT1Y658_9FIRM</name>
<evidence type="ECO:0000256" key="2">
    <source>
        <dbReference type="ARBA" id="ARBA00022457"/>
    </source>
</evidence>
<reference evidence="8 9" key="1">
    <citation type="submission" date="2022-08" db="EMBL/GenBank/DDBJ databases">
        <title>Proteogenomics of the novel Dehalobacterium formicoaceticum strain EZ94 highlights a key role of methyltransferases during anaerobic dichloromethane degradation.</title>
        <authorList>
            <person name="Wasmund K."/>
        </authorList>
    </citation>
    <scope>NUCLEOTIDE SEQUENCE [LARGE SCALE GENOMIC DNA]</scope>
    <source>
        <strain evidence="8 9">EZ94</strain>
    </source>
</reference>
<sequence length="415" mass="47603">MDRVILHADLNNFYASVECLYRPELREKPVVVGGDPTLRHGIVLAKNYPAKKLGIQTGEVLWQARRKCPDLVVVPPNFSLYLRFARLAREIYLTYTDQIEPFGIDEAWLDVTHSAKLYGTGKEIADEIRERIKFQLGITASVGVSYNKIFAKLGSDMKKPDATTVLSRENFRSLAWPLPVSDLLYVGRSTDKKLRRYMIRTIGDLARTSQYFLHFLLGKWGDILWSFANGEDISPVAPFGYEGIIKSIGNSTTTPRDLVNNEDVRLVIYVLAESVAARMRSHGFRCRRVQIHVRDTDLAVFERQGRLERPTNLSGEIALLALELFAKNYSWDKPLRSIGVRGMDFVPEGEPLQVSLFINEAERKRREDLERTVDILRKRFGYFSIQRGMMLEDRKLTGLNPKEEHVIHPVGYFHK</sequence>
<dbReference type="InterPro" id="IPR050116">
    <property type="entry name" value="DNA_polymerase-Y"/>
</dbReference>
<dbReference type="EC" id="2.7.7.7" evidence="6"/>
<dbReference type="RefSeq" id="WP_089612133.1">
    <property type="nucleotide sequence ID" value="NZ_CP022121.1"/>
</dbReference>
<dbReference type="Gene3D" id="1.10.150.20">
    <property type="entry name" value="5' to 3' exonuclease, C-terminal subdomain"/>
    <property type="match status" value="1"/>
</dbReference>
<feature type="domain" description="UmuC" evidence="7">
    <location>
        <begin position="5"/>
        <end position="187"/>
    </location>
</feature>
<evidence type="ECO:0000259" key="7">
    <source>
        <dbReference type="PROSITE" id="PS50173"/>
    </source>
</evidence>
<keyword evidence="9" id="KW-1185">Reference proteome</keyword>
<dbReference type="SUPFAM" id="SSF100879">
    <property type="entry name" value="Lesion bypass DNA polymerase (Y-family), little finger domain"/>
    <property type="match status" value="1"/>
</dbReference>
<dbReference type="PANTHER" id="PTHR11076:SF35">
    <property type="entry name" value="DNA REPAIR PROTEIN HOMOLOG YOBH"/>
    <property type="match status" value="1"/>
</dbReference>
<keyword evidence="6" id="KW-0234">DNA repair</keyword>
<keyword evidence="6" id="KW-0460">Magnesium</keyword>
<dbReference type="InterPro" id="IPR043128">
    <property type="entry name" value="Rev_trsase/Diguanyl_cyclase"/>
</dbReference>
<evidence type="ECO:0000256" key="5">
    <source>
        <dbReference type="ARBA" id="ARBA00022932"/>
    </source>
</evidence>
<dbReference type="Pfam" id="PF00817">
    <property type="entry name" value="IMS"/>
    <property type="match status" value="1"/>
</dbReference>
<comment type="caution">
    <text evidence="8">The sequence shown here is derived from an EMBL/GenBank/DDBJ whole genome shotgun (WGS) entry which is preliminary data.</text>
</comment>
<protein>
    <recommendedName>
        <fullName evidence="6">DNA polymerase IV</fullName>
        <shortName evidence="6">Pol IV</shortName>
        <ecNumber evidence="6">2.7.7.7</ecNumber>
    </recommendedName>
</protein>
<dbReference type="Gene3D" id="3.40.1170.60">
    <property type="match status" value="1"/>
</dbReference>
<evidence type="ECO:0000313" key="8">
    <source>
        <dbReference type="EMBL" id="MCR6546023.1"/>
    </source>
</evidence>
<dbReference type="Gene3D" id="3.30.1490.100">
    <property type="entry name" value="DNA polymerase, Y-family, little finger domain"/>
    <property type="match status" value="1"/>
</dbReference>
<dbReference type="PANTHER" id="PTHR11076">
    <property type="entry name" value="DNA REPAIR POLYMERASE UMUC / TRANSFERASE FAMILY MEMBER"/>
    <property type="match status" value="1"/>
</dbReference>
<evidence type="ECO:0000256" key="3">
    <source>
        <dbReference type="ARBA" id="ARBA00022695"/>
    </source>
</evidence>
<comment type="cofactor">
    <cofactor evidence="6">
        <name>Mg(2+)</name>
        <dbReference type="ChEBI" id="CHEBI:18420"/>
    </cofactor>
    <text evidence="6">Binds 2 magnesium ions per subunit.</text>
</comment>
<keyword evidence="6 8" id="KW-0808">Transferase</keyword>
<dbReference type="InterPro" id="IPR043502">
    <property type="entry name" value="DNA/RNA_pol_sf"/>
</dbReference>
<evidence type="ECO:0000256" key="4">
    <source>
        <dbReference type="ARBA" id="ARBA00022763"/>
    </source>
</evidence>
<keyword evidence="2 6" id="KW-0515">Mutator protein</keyword>
<evidence type="ECO:0000256" key="1">
    <source>
        <dbReference type="ARBA" id="ARBA00010945"/>
    </source>
</evidence>
<keyword evidence="5 6" id="KW-0239">DNA-directed DNA polymerase</keyword>
<gene>
    <name evidence="6 8" type="primary">dinB</name>
    <name evidence="8" type="ORF">NVS47_10950</name>
</gene>
<dbReference type="PROSITE" id="PS50173">
    <property type="entry name" value="UMUC"/>
    <property type="match status" value="1"/>
</dbReference>
<evidence type="ECO:0000313" key="9">
    <source>
        <dbReference type="Proteomes" id="UP001524944"/>
    </source>
</evidence>
<dbReference type="CDD" id="cd03586">
    <property type="entry name" value="PolY_Pol_IV_kappa"/>
    <property type="match status" value="1"/>
</dbReference>
<keyword evidence="6" id="KW-0963">Cytoplasm</keyword>
<dbReference type="GO" id="GO:0003887">
    <property type="term" value="F:DNA-directed DNA polymerase activity"/>
    <property type="evidence" value="ECO:0007669"/>
    <property type="project" value="UniProtKB-EC"/>
</dbReference>
<dbReference type="InterPro" id="IPR036775">
    <property type="entry name" value="DNA_pol_Y-fam_lit_finger_sf"/>
</dbReference>
<dbReference type="SUPFAM" id="SSF56672">
    <property type="entry name" value="DNA/RNA polymerases"/>
    <property type="match status" value="1"/>
</dbReference>
<feature type="binding site" evidence="6">
    <location>
        <position position="105"/>
    </location>
    <ligand>
        <name>Mg(2+)</name>
        <dbReference type="ChEBI" id="CHEBI:18420"/>
    </ligand>
</feature>
<dbReference type="InterPro" id="IPR017961">
    <property type="entry name" value="DNA_pol_Y-fam_little_finger"/>
</dbReference>
<dbReference type="EMBL" id="JANPWE010000005">
    <property type="protein sequence ID" value="MCR6546023.1"/>
    <property type="molecule type" value="Genomic_DNA"/>
</dbReference>
<feature type="active site" evidence="6">
    <location>
        <position position="106"/>
    </location>
</feature>
<keyword evidence="6" id="KW-0235">DNA replication</keyword>
<comment type="similarity">
    <text evidence="1 6">Belongs to the DNA polymerase type-Y family.</text>
</comment>
<keyword evidence="6" id="KW-0479">Metal-binding</keyword>
<dbReference type="Pfam" id="PF11799">
    <property type="entry name" value="IMS_C"/>
    <property type="match status" value="1"/>
</dbReference>
<accession>A0ABT1Y658</accession>
<keyword evidence="3 6" id="KW-0548">Nucleotidyltransferase</keyword>
<comment type="subunit">
    <text evidence="6">Monomer.</text>
</comment>
<dbReference type="InterPro" id="IPR022880">
    <property type="entry name" value="DNApol_IV"/>
</dbReference>
<comment type="catalytic activity">
    <reaction evidence="6">
        <text>DNA(n) + a 2'-deoxyribonucleoside 5'-triphosphate = DNA(n+1) + diphosphate</text>
        <dbReference type="Rhea" id="RHEA:22508"/>
        <dbReference type="Rhea" id="RHEA-COMP:17339"/>
        <dbReference type="Rhea" id="RHEA-COMP:17340"/>
        <dbReference type="ChEBI" id="CHEBI:33019"/>
        <dbReference type="ChEBI" id="CHEBI:61560"/>
        <dbReference type="ChEBI" id="CHEBI:173112"/>
        <dbReference type="EC" id="2.7.7.7"/>
    </reaction>
</comment>
<dbReference type="HAMAP" id="MF_01113">
    <property type="entry name" value="DNApol_IV"/>
    <property type="match status" value="1"/>
</dbReference>
<feature type="binding site" evidence="6">
    <location>
        <position position="9"/>
    </location>
    <ligand>
        <name>Mg(2+)</name>
        <dbReference type="ChEBI" id="CHEBI:18420"/>
    </ligand>
</feature>
<keyword evidence="4 6" id="KW-0227">DNA damage</keyword>
<keyword evidence="6" id="KW-0238">DNA-binding</keyword>
<comment type="function">
    <text evidence="6">Poorly processive, error-prone DNA polymerase involved in untargeted mutagenesis. Copies undamaged DNA at stalled replication forks, which arise in vivo from mismatched or misaligned primer ends. These misaligned primers can be extended by PolIV. Exhibits no 3'-5' exonuclease (proofreading) activity. May be involved in translesional synthesis, in conjunction with the beta clamp from PolIII.</text>
</comment>
<proteinExistence type="inferred from homology"/>
<evidence type="ECO:0000256" key="6">
    <source>
        <dbReference type="HAMAP-Rule" id="MF_01113"/>
    </source>
</evidence>
<dbReference type="Gene3D" id="3.30.70.270">
    <property type="match status" value="1"/>
</dbReference>
<dbReference type="InterPro" id="IPR001126">
    <property type="entry name" value="UmuC"/>
</dbReference>